<name>A0A315Z616_SEDFL</name>
<dbReference type="AlphaFoldDB" id="A0A315Z616"/>
<dbReference type="OrthoDB" id="1409248at2"/>
<protein>
    <submittedName>
        <fullName evidence="1">Uncharacterized protein</fullName>
    </submittedName>
</protein>
<dbReference type="RefSeq" id="WP_146201757.1">
    <property type="nucleotide sequence ID" value="NZ_QGDO01000007.1"/>
</dbReference>
<dbReference type="EMBL" id="QGDO01000007">
    <property type="protein sequence ID" value="PWJ38659.1"/>
    <property type="molecule type" value="Genomic_DNA"/>
</dbReference>
<gene>
    <name evidence="1" type="ORF">BC781_107250</name>
</gene>
<accession>A0A315Z616</accession>
<evidence type="ECO:0000313" key="1">
    <source>
        <dbReference type="EMBL" id="PWJ38659.1"/>
    </source>
</evidence>
<comment type="caution">
    <text evidence="1">The sequence shown here is derived from an EMBL/GenBank/DDBJ whole genome shotgun (WGS) entry which is preliminary data.</text>
</comment>
<keyword evidence="2" id="KW-1185">Reference proteome</keyword>
<sequence length="199" mass="23782">MELEESRNKDSEWNPISKNDRQKKFDLRVVVDTKDTLSIDIEKYWGYQMPKLKYTIFNKADSDSSLVQALPVYIFNLDTTKQIYLETQDGRVLMICEAKDDKGKWKPIEYWQYSWCGNSYYDSELKRNECAVIKVLNFGGSFETELRYKLKNYDSVYYSNSFQGSIDINQFTLPKDYQNSRITRKFDSLDYLDFIYFKN</sequence>
<reference evidence="1 2" key="1">
    <citation type="submission" date="2018-03" db="EMBL/GenBank/DDBJ databases">
        <title>Genomic Encyclopedia of Archaeal and Bacterial Type Strains, Phase II (KMG-II): from individual species to whole genera.</title>
        <authorList>
            <person name="Goeker M."/>
        </authorList>
    </citation>
    <scope>NUCLEOTIDE SEQUENCE [LARGE SCALE GENOMIC DNA]</scope>
    <source>
        <strain evidence="1 2">DSM 28229</strain>
    </source>
</reference>
<proteinExistence type="predicted"/>
<organism evidence="1 2">
    <name type="scientific">Sediminitomix flava</name>
    <dbReference type="NCBI Taxonomy" id="379075"/>
    <lineage>
        <taxon>Bacteria</taxon>
        <taxon>Pseudomonadati</taxon>
        <taxon>Bacteroidota</taxon>
        <taxon>Cytophagia</taxon>
        <taxon>Cytophagales</taxon>
        <taxon>Flammeovirgaceae</taxon>
        <taxon>Sediminitomix</taxon>
    </lineage>
</organism>
<dbReference type="Proteomes" id="UP000245535">
    <property type="component" value="Unassembled WGS sequence"/>
</dbReference>
<evidence type="ECO:0000313" key="2">
    <source>
        <dbReference type="Proteomes" id="UP000245535"/>
    </source>
</evidence>